<protein>
    <recommendedName>
        <fullName evidence="2">DDE-1 domain-containing protein</fullName>
    </recommendedName>
</protein>
<dbReference type="PANTHER" id="PTHR19303">
    <property type="entry name" value="TRANSPOSON"/>
    <property type="match status" value="1"/>
</dbReference>
<sequence>MLKRKTAHSANNKALEDTMYVWFTKMRNLGEPISGLMIYFKASSGCLKNFKCRHGIRELDWLEVFLKRSLLRKHLKKVILGVTRWCQDTMVCANASGENELKLLVIGKSKKPHCFKNVQMLPVSYMSQKSV</sequence>
<comment type="caution">
    <text evidence="3">The sequence shown here is derived from an EMBL/GenBank/DDBJ whole genome shotgun (WGS) entry which is preliminary data.</text>
</comment>
<dbReference type="EMBL" id="JARBHB010000001">
    <property type="protein sequence ID" value="KAJ8896626.1"/>
    <property type="molecule type" value="Genomic_DNA"/>
</dbReference>
<reference evidence="3 4" key="1">
    <citation type="submission" date="2023-02" db="EMBL/GenBank/DDBJ databases">
        <title>LHISI_Scaffold_Assembly.</title>
        <authorList>
            <person name="Stuart O.P."/>
            <person name="Cleave R."/>
            <person name="Magrath M.J.L."/>
            <person name="Mikheyev A.S."/>
        </authorList>
    </citation>
    <scope>NUCLEOTIDE SEQUENCE [LARGE SCALE GENOMIC DNA]</scope>
    <source>
        <strain evidence="3">Daus_M_001</strain>
        <tissue evidence="3">Leg muscle</tissue>
    </source>
</reference>
<dbReference type="Pfam" id="PF03184">
    <property type="entry name" value="DDE_1"/>
    <property type="match status" value="1"/>
</dbReference>
<proteinExistence type="predicted"/>
<accession>A0ABQ9IIY1</accession>
<feature type="domain" description="DDE-1" evidence="2">
    <location>
        <begin position="89"/>
        <end position="129"/>
    </location>
</feature>
<evidence type="ECO:0000259" key="2">
    <source>
        <dbReference type="Pfam" id="PF03184"/>
    </source>
</evidence>
<evidence type="ECO:0000256" key="1">
    <source>
        <dbReference type="ARBA" id="ARBA00004123"/>
    </source>
</evidence>
<gene>
    <name evidence="3" type="ORF">PR048_001970</name>
</gene>
<keyword evidence="4" id="KW-1185">Reference proteome</keyword>
<name>A0ABQ9IIY1_9NEOP</name>
<dbReference type="InterPro" id="IPR050863">
    <property type="entry name" value="CenT-Element_Derived"/>
</dbReference>
<dbReference type="SUPFAM" id="SSF46689">
    <property type="entry name" value="Homeodomain-like"/>
    <property type="match status" value="1"/>
</dbReference>
<dbReference type="PANTHER" id="PTHR19303:SF16">
    <property type="entry name" value="JERKY PROTEIN HOMOLOG-LIKE"/>
    <property type="match status" value="1"/>
</dbReference>
<evidence type="ECO:0000313" key="3">
    <source>
        <dbReference type="EMBL" id="KAJ8896626.1"/>
    </source>
</evidence>
<comment type="subcellular location">
    <subcellularLocation>
        <location evidence="1">Nucleus</location>
    </subcellularLocation>
</comment>
<dbReference type="Proteomes" id="UP001159363">
    <property type="component" value="Chromosome 1"/>
</dbReference>
<dbReference type="InterPro" id="IPR004875">
    <property type="entry name" value="DDE_SF_endonuclease_dom"/>
</dbReference>
<dbReference type="InterPro" id="IPR009057">
    <property type="entry name" value="Homeodomain-like_sf"/>
</dbReference>
<evidence type="ECO:0000313" key="4">
    <source>
        <dbReference type="Proteomes" id="UP001159363"/>
    </source>
</evidence>
<organism evidence="3 4">
    <name type="scientific">Dryococelus australis</name>
    <dbReference type="NCBI Taxonomy" id="614101"/>
    <lineage>
        <taxon>Eukaryota</taxon>
        <taxon>Metazoa</taxon>
        <taxon>Ecdysozoa</taxon>
        <taxon>Arthropoda</taxon>
        <taxon>Hexapoda</taxon>
        <taxon>Insecta</taxon>
        <taxon>Pterygota</taxon>
        <taxon>Neoptera</taxon>
        <taxon>Polyneoptera</taxon>
        <taxon>Phasmatodea</taxon>
        <taxon>Verophasmatodea</taxon>
        <taxon>Anareolatae</taxon>
        <taxon>Phasmatidae</taxon>
        <taxon>Eurycanthinae</taxon>
        <taxon>Dryococelus</taxon>
    </lineage>
</organism>